<dbReference type="SUPFAM" id="SSF55729">
    <property type="entry name" value="Acyl-CoA N-acyltransferases (Nat)"/>
    <property type="match status" value="1"/>
</dbReference>
<accession>A0A1R2BKF6</accession>
<feature type="domain" description="N-acetyltransferase" evidence="4">
    <location>
        <begin position="3"/>
        <end position="151"/>
    </location>
</feature>
<proteinExistence type="inferred from homology"/>
<dbReference type="AlphaFoldDB" id="A0A1R2BKF6"/>
<keyword evidence="6" id="KW-1185">Reference proteome</keyword>
<dbReference type="PROSITE" id="PS51186">
    <property type="entry name" value="GNAT"/>
    <property type="match status" value="1"/>
</dbReference>
<evidence type="ECO:0000256" key="1">
    <source>
        <dbReference type="ARBA" id="ARBA00022679"/>
    </source>
</evidence>
<keyword evidence="2" id="KW-0012">Acyltransferase</keyword>
<evidence type="ECO:0000256" key="2">
    <source>
        <dbReference type="ARBA" id="ARBA00023315"/>
    </source>
</evidence>
<dbReference type="InterPro" id="IPR000182">
    <property type="entry name" value="GNAT_dom"/>
</dbReference>
<dbReference type="OrthoDB" id="249099at2759"/>
<dbReference type="InterPro" id="IPR044542">
    <property type="entry name" value="NAA30-like"/>
</dbReference>
<evidence type="ECO:0000313" key="5">
    <source>
        <dbReference type="EMBL" id="OMJ77095.1"/>
    </source>
</evidence>
<dbReference type="EMBL" id="MPUH01000593">
    <property type="protein sequence ID" value="OMJ77095.1"/>
    <property type="molecule type" value="Genomic_DNA"/>
</dbReference>
<comment type="similarity">
    <text evidence="3">Belongs to the acetyltransferase family. MAK3 subfamily.</text>
</comment>
<comment type="caution">
    <text evidence="5">The sequence shown here is derived from an EMBL/GenBank/DDBJ whole genome shotgun (WGS) entry which is preliminary data.</text>
</comment>
<protein>
    <recommendedName>
        <fullName evidence="4">N-acetyltransferase domain-containing protein</fullName>
    </recommendedName>
</protein>
<dbReference type="Gene3D" id="3.40.630.30">
    <property type="match status" value="1"/>
</dbReference>
<dbReference type="PANTHER" id="PTHR45896">
    <property type="entry name" value="N-ALPHA-ACETYLTRANSFERASE 30"/>
    <property type="match status" value="1"/>
</dbReference>
<reference evidence="5 6" key="1">
    <citation type="submission" date="2016-11" db="EMBL/GenBank/DDBJ databases">
        <title>The macronuclear genome of Stentor coeruleus: a giant cell with tiny introns.</title>
        <authorList>
            <person name="Slabodnick M."/>
            <person name="Ruby J.G."/>
            <person name="Reiff S.B."/>
            <person name="Swart E.C."/>
            <person name="Gosai S."/>
            <person name="Prabakaran S."/>
            <person name="Witkowska E."/>
            <person name="Larue G.E."/>
            <person name="Fisher S."/>
            <person name="Freeman R.M."/>
            <person name="Gunawardena J."/>
            <person name="Chu W."/>
            <person name="Stover N.A."/>
            <person name="Gregory B.D."/>
            <person name="Nowacki M."/>
            <person name="Derisi J."/>
            <person name="Roy S.W."/>
            <person name="Marshall W.F."/>
            <person name="Sood P."/>
        </authorList>
    </citation>
    <scope>NUCLEOTIDE SEQUENCE [LARGE SCALE GENOMIC DNA]</scope>
    <source>
        <strain evidence="5">WM001</strain>
    </source>
</reference>
<keyword evidence="1" id="KW-0808">Transferase</keyword>
<organism evidence="5 6">
    <name type="scientific">Stentor coeruleus</name>
    <dbReference type="NCBI Taxonomy" id="5963"/>
    <lineage>
        <taxon>Eukaryota</taxon>
        <taxon>Sar</taxon>
        <taxon>Alveolata</taxon>
        <taxon>Ciliophora</taxon>
        <taxon>Postciliodesmatophora</taxon>
        <taxon>Heterotrichea</taxon>
        <taxon>Heterotrichida</taxon>
        <taxon>Stentoridae</taxon>
        <taxon>Stentor</taxon>
    </lineage>
</organism>
<evidence type="ECO:0000256" key="3">
    <source>
        <dbReference type="ARBA" id="ARBA00024025"/>
    </source>
</evidence>
<dbReference type="GO" id="GO:0004596">
    <property type="term" value="F:protein-N-terminal amino-acid acetyltransferase activity"/>
    <property type="evidence" value="ECO:0007669"/>
    <property type="project" value="InterPro"/>
</dbReference>
<evidence type="ECO:0000259" key="4">
    <source>
        <dbReference type="PROSITE" id="PS51186"/>
    </source>
</evidence>
<gene>
    <name evidence="5" type="ORF">SteCoe_23365</name>
</gene>
<name>A0A1R2BKF6_9CILI</name>
<dbReference type="CDD" id="cd04301">
    <property type="entry name" value="NAT_SF"/>
    <property type="match status" value="1"/>
</dbReference>
<dbReference type="Proteomes" id="UP000187209">
    <property type="component" value="Unassembled WGS sequence"/>
</dbReference>
<dbReference type="InterPro" id="IPR016181">
    <property type="entry name" value="Acyl_CoA_acyltransferase"/>
</dbReference>
<dbReference type="Pfam" id="PF00583">
    <property type="entry name" value="Acetyltransf_1"/>
    <property type="match status" value="1"/>
</dbReference>
<dbReference type="GO" id="GO:0031417">
    <property type="term" value="C:NatC complex"/>
    <property type="evidence" value="ECO:0007669"/>
    <property type="project" value="TreeGrafter"/>
</dbReference>
<dbReference type="PANTHER" id="PTHR45896:SF1">
    <property type="entry name" value="N-ALPHA-ACETYLTRANSFERASE 30"/>
    <property type="match status" value="1"/>
</dbReference>
<sequence>MEIVYKIYSEESQLTDLMKMIDSELSEPYSIFTYRYFLYNWPKLCILAYKGNDLIGVIVCKADTHNKILRGYIAMLAVKQDYRRAGIGRKLVSQAIQAMKDAKVDEIVLETEVTNTAALKLYEGFGFARDKRLQSYYLNGNDAYRLKLWLN</sequence>
<evidence type="ECO:0000313" key="6">
    <source>
        <dbReference type="Proteomes" id="UP000187209"/>
    </source>
</evidence>